<dbReference type="STRING" id="887929.HMP0721_1245"/>
<keyword evidence="3" id="KW-1185">Reference proteome</keyword>
<dbReference type="EMBL" id="AEQN01000016">
    <property type="protein sequence ID" value="EFV01851.1"/>
    <property type="molecule type" value="Genomic_DNA"/>
</dbReference>
<keyword evidence="1" id="KW-0812">Transmembrane</keyword>
<evidence type="ECO:0000313" key="2">
    <source>
        <dbReference type="EMBL" id="EFV01851.1"/>
    </source>
</evidence>
<sequence>MESQMKAFLETLALCMFVMAAVKGIWALVLWIKERREENGTDQYS</sequence>
<proteinExistence type="predicted"/>
<name>E6MGW1_9FIRM</name>
<protein>
    <submittedName>
        <fullName evidence="2">Uncharacterized protein</fullName>
    </submittedName>
</protein>
<evidence type="ECO:0000256" key="1">
    <source>
        <dbReference type="SAM" id="Phobius"/>
    </source>
</evidence>
<dbReference type="Proteomes" id="UP000004754">
    <property type="component" value="Unassembled WGS sequence"/>
</dbReference>
<keyword evidence="1" id="KW-1133">Transmembrane helix</keyword>
<gene>
    <name evidence="2" type="ORF">HMP0721_1245</name>
</gene>
<evidence type="ECO:0000313" key="3">
    <source>
        <dbReference type="Proteomes" id="UP000004754"/>
    </source>
</evidence>
<organism evidence="2 3">
    <name type="scientific">Pseudoramibacter alactolyticus ATCC 23263</name>
    <dbReference type="NCBI Taxonomy" id="887929"/>
    <lineage>
        <taxon>Bacteria</taxon>
        <taxon>Bacillati</taxon>
        <taxon>Bacillota</taxon>
        <taxon>Clostridia</taxon>
        <taxon>Eubacteriales</taxon>
        <taxon>Eubacteriaceae</taxon>
        <taxon>Pseudoramibacter</taxon>
    </lineage>
</organism>
<dbReference type="HOGENOM" id="CLU_3204082_0_0_9"/>
<accession>E6MGW1</accession>
<dbReference type="AlphaFoldDB" id="E6MGW1"/>
<feature type="transmembrane region" description="Helical" evidence="1">
    <location>
        <begin position="12"/>
        <end position="32"/>
    </location>
</feature>
<reference evidence="2 3" key="1">
    <citation type="submission" date="2010-12" db="EMBL/GenBank/DDBJ databases">
        <authorList>
            <person name="Muzny D."/>
            <person name="Qin X."/>
            <person name="Deng J."/>
            <person name="Jiang H."/>
            <person name="Liu Y."/>
            <person name="Qu J."/>
            <person name="Song X.-Z."/>
            <person name="Zhang L."/>
            <person name="Thornton R."/>
            <person name="Coyle M."/>
            <person name="Francisco L."/>
            <person name="Jackson L."/>
            <person name="Javaid M."/>
            <person name="Korchina V."/>
            <person name="Kovar C."/>
            <person name="Mata R."/>
            <person name="Mathew T."/>
            <person name="Ngo R."/>
            <person name="Nguyen L."/>
            <person name="Nguyen N."/>
            <person name="Okwuonu G."/>
            <person name="Ongeri F."/>
            <person name="Pham C."/>
            <person name="Simmons D."/>
            <person name="Wilczek-Boney K."/>
            <person name="Hale W."/>
            <person name="Jakkamsetti A."/>
            <person name="Pham P."/>
            <person name="Ruth R."/>
            <person name="San Lucas F."/>
            <person name="Warren J."/>
            <person name="Zhang J."/>
            <person name="Zhao Z."/>
            <person name="Zhou C."/>
            <person name="Zhu D."/>
            <person name="Lee S."/>
            <person name="Bess C."/>
            <person name="Blankenburg K."/>
            <person name="Forbes L."/>
            <person name="Fu Q."/>
            <person name="Gubbala S."/>
            <person name="Hirani K."/>
            <person name="Jayaseelan J.C."/>
            <person name="Lara F."/>
            <person name="Munidasa M."/>
            <person name="Palculict T."/>
            <person name="Patil S."/>
            <person name="Pu L.-L."/>
            <person name="Saada N."/>
            <person name="Tang L."/>
            <person name="Weissenberger G."/>
            <person name="Zhu Y."/>
            <person name="Hemphill L."/>
            <person name="Shang Y."/>
            <person name="Youmans B."/>
            <person name="Ayvaz T."/>
            <person name="Ross M."/>
            <person name="Santibanez J."/>
            <person name="Aqrawi P."/>
            <person name="Gross S."/>
            <person name="Joshi V."/>
            <person name="Fowler G."/>
            <person name="Nazareth L."/>
            <person name="Reid J."/>
            <person name="Worley K."/>
            <person name="Petrosino J."/>
            <person name="Highlander S."/>
            <person name="Gibbs R."/>
        </authorList>
    </citation>
    <scope>NUCLEOTIDE SEQUENCE [LARGE SCALE GENOMIC DNA]</scope>
    <source>
        <strain evidence="2 3">ATCC 23263</strain>
    </source>
</reference>
<keyword evidence="1" id="KW-0472">Membrane</keyword>
<comment type="caution">
    <text evidence="2">The sequence shown here is derived from an EMBL/GenBank/DDBJ whole genome shotgun (WGS) entry which is preliminary data.</text>
</comment>